<organism evidence="1 2">
    <name type="scientific">Lactobacillus colini</name>
    <dbReference type="NCBI Taxonomy" id="1819254"/>
    <lineage>
        <taxon>Bacteria</taxon>
        <taxon>Bacillati</taxon>
        <taxon>Bacillota</taxon>
        <taxon>Bacilli</taxon>
        <taxon>Lactobacillales</taxon>
        <taxon>Lactobacillaceae</taxon>
        <taxon>Lactobacillus</taxon>
    </lineage>
</organism>
<evidence type="ECO:0000313" key="1">
    <source>
        <dbReference type="EMBL" id="MBP2057517.1"/>
    </source>
</evidence>
<name>A0ABS4MCV3_9LACO</name>
<sequence length="175" mass="20461">MENEIIKLKEWLALHNNLLTDEDNELSEILKEDKADESLFTSILNKIKMPKANLEEILMSDSLSAKDKTEYLVYWSVANKDINDINRPILEGYLLFLSQEYLIQFSSIVAYILLKKYGKTDFLNQFSQFLKLNIDYDGSIGILNPLRESLKGDNITNWKFKNTYFGYMFLIAHNQ</sequence>
<gene>
    <name evidence="1" type="ORF">J2Z60_000688</name>
</gene>
<evidence type="ECO:0000313" key="2">
    <source>
        <dbReference type="Proteomes" id="UP001519292"/>
    </source>
</evidence>
<comment type="caution">
    <text evidence="1">The sequence shown here is derived from an EMBL/GenBank/DDBJ whole genome shotgun (WGS) entry which is preliminary data.</text>
</comment>
<keyword evidence="2" id="KW-1185">Reference proteome</keyword>
<reference evidence="1 2" key="1">
    <citation type="submission" date="2021-03" db="EMBL/GenBank/DDBJ databases">
        <title>Genomic Encyclopedia of Type Strains, Phase IV (KMG-IV): sequencing the most valuable type-strain genomes for metagenomic binning, comparative biology and taxonomic classification.</title>
        <authorList>
            <person name="Goeker M."/>
        </authorList>
    </citation>
    <scope>NUCLEOTIDE SEQUENCE [LARGE SCALE GENOMIC DNA]</scope>
    <source>
        <strain evidence="1 2">DSM 101872</strain>
    </source>
</reference>
<dbReference type="RefSeq" id="WP_209686265.1">
    <property type="nucleotide sequence ID" value="NZ_JAGGLU010000003.1"/>
</dbReference>
<dbReference type="Proteomes" id="UP001519292">
    <property type="component" value="Unassembled WGS sequence"/>
</dbReference>
<accession>A0ABS4MCV3</accession>
<protein>
    <submittedName>
        <fullName evidence="1">Uncharacterized protein</fullName>
    </submittedName>
</protein>
<proteinExistence type="predicted"/>
<dbReference type="EMBL" id="JAGGLU010000003">
    <property type="protein sequence ID" value="MBP2057517.1"/>
    <property type="molecule type" value="Genomic_DNA"/>
</dbReference>